<accession>A0A923RN59</accession>
<feature type="compositionally biased region" description="Acidic residues" evidence="1">
    <location>
        <begin position="56"/>
        <end position="65"/>
    </location>
</feature>
<feature type="compositionally biased region" description="Basic and acidic residues" evidence="1">
    <location>
        <begin position="27"/>
        <end position="44"/>
    </location>
</feature>
<keyword evidence="2" id="KW-0732">Signal</keyword>
<dbReference type="PROSITE" id="PS51257">
    <property type="entry name" value="PROKAR_LIPOPROTEIN"/>
    <property type="match status" value="1"/>
</dbReference>
<organism evidence="3 4">
    <name type="scientific">Anaerosacchariphilus hominis</name>
    <dbReference type="NCBI Taxonomy" id="2763017"/>
    <lineage>
        <taxon>Bacteria</taxon>
        <taxon>Bacillati</taxon>
        <taxon>Bacillota</taxon>
        <taxon>Clostridia</taxon>
        <taxon>Lachnospirales</taxon>
        <taxon>Lachnospiraceae</taxon>
        <taxon>Anaerosacchariphilus</taxon>
    </lineage>
</organism>
<dbReference type="RefSeq" id="WP_186873603.1">
    <property type="nucleotide sequence ID" value="NZ_JACOOR010000005.1"/>
</dbReference>
<evidence type="ECO:0000313" key="3">
    <source>
        <dbReference type="EMBL" id="MBC5660161.1"/>
    </source>
</evidence>
<name>A0A923RN59_9FIRM</name>
<keyword evidence="4" id="KW-1185">Reference proteome</keyword>
<reference evidence="3" key="1">
    <citation type="submission" date="2020-08" db="EMBL/GenBank/DDBJ databases">
        <title>Genome public.</title>
        <authorList>
            <person name="Liu C."/>
            <person name="Sun Q."/>
        </authorList>
    </citation>
    <scope>NUCLEOTIDE SEQUENCE</scope>
    <source>
        <strain evidence="3">NSJ-68</strain>
    </source>
</reference>
<gene>
    <name evidence="3" type="ORF">H8S44_10295</name>
</gene>
<dbReference type="Proteomes" id="UP000649345">
    <property type="component" value="Unassembled WGS sequence"/>
</dbReference>
<protein>
    <recommendedName>
        <fullName evidence="5">DUF3221 domain-containing protein</fullName>
    </recommendedName>
</protein>
<dbReference type="AlphaFoldDB" id="A0A923RN59"/>
<dbReference type="EMBL" id="JACOOR010000005">
    <property type="protein sequence ID" value="MBC5660161.1"/>
    <property type="molecule type" value="Genomic_DNA"/>
</dbReference>
<evidence type="ECO:0000256" key="2">
    <source>
        <dbReference type="SAM" id="SignalP"/>
    </source>
</evidence>
<evidence type="ECO:0008006" key="5">
    <source>
        <dbReference type="Google" id="ProtNLM"/>
    </source>
</evidence>
<proteinExistence type="predicted"/>
<comment type="caution">
    <text evidence="3">The sequence shown here is derived from an EMBL/GenBank/DDBJ whole genome shotgun (WGS) entry which is preliminary data.</text>
</comment>
<evidence type="ECO:0000256" key="1">
    <source>
        <dbReference type="SAM" id="MobiDB-lite"/>
    </source>
</evidence>
<sequence length="232" mass="25387">MKLRKLTLLLGLTLALTAMTACGSKNTDNRGSESTDQEAVKPDETETIDGEFSQSSEEEEENEEDIPARIYGTIEDISESELTVDNQSDISSQGEMILTIDPQNTILADAGSGIPLNLSDVEKGSFVAYLGPAMTMSLPPQCTPYVVIANIPEDGDAPLYAVIAEEPTMEDNSYRTVKATDGETYVIPDNAYVKPFRTRNILSVEDIHAGTRCLLWLDEQDEAFRVVILDAE</sequence>
<feature type="region of interest" description="Disordered" evidence="1">
    <location>
        <begin position="23"/>
        <end position="65"/>
    </location>
</feature>
<feature type="signal peptide" evidence="2">
    <location>
        <begin position="1"/>
        <end position="20"/>
    </location>
</feature>
<feature type="chain" id="PRO_5039466910" description="DUF3221 domain-containing protein" evidence="2">
    <location>
        <begin position="21"/>
        <end position="232"/>
    </location>
</feature>
<evidence type="ECO:0000313" key="4">
    <source>
        <dbReference type="Proteomes" id="UP000649345"/>
    </source>
</evidence>